<comment type="caution">
    <text evidence="9">The sequence shown here is derived from an EMBL/GenBank/DDBJ whole genome shotgun (WGS) entry which is preliminary data.</text>
</comment>
<dbReference type="InterPro" id="IPR050366">
    <property type="entry name" value="BP-dependent_transpt_permease"/>
</dbReference>
<dbReference type="InterPro" id="IPR000515">
    <property type="entry name" value="MetI-like"/>
</dbReference>
<keyword evidence="6 7" id="KW-0472">Membrane</keyword>
<keyword evidence="2 7" id="KW-0813">Transport</keyword>
<dbReference type="AlphaFoldDB" id="A0A7W9SY70"/>
<dbReference type="Gene3D" id="1.10.3720.10">
    <property type="entry name" value="MetI-like"/>
    <property type="match status" value="1"/>
</dbReference>
<keyword evidence="4 7" id="KW-0812">Transmembrane</keyword>
<proteinExistence type="inferred from homology"/>
<evidence type="ECO:0000256" key="2">
    <source>
        <dbReference type="ARBA" id="ARBA00022448"/>
    </source>
</evidence>
<dbReference type="GO" id="GO:0055085">
    <property type="term" value="P:transmembrane transport"/>
    <property type="evidence" value="ECO:0007669"/>
    <property type="project" value="InterPro"/>
</dbReference>
<dbReference type="Proteomes" id="UP000532746">
    <property type="component" value="Unassembled WGS sequence"/>
</dbReference>
<dbReference type="RefSeq" id="WP_183402213.1">
    <property type="nucleotide sequence ID" value="NZ_JACHGG010000001.1"/>
</dbReference>
<feature type="transmembrane region" description="Helical" evidence="7">
    <location>
        <begin position="166"/>
        <end position="188"/>
    </location>
</feature>
<reference evidence="9 10" key="1">
    <citation type="submission" date="2020-08" db="EMBL/GenBank/DDBJ databases">
        <title>Genomic Encyclopedia of Type Strains, Phase IV (KMG-IV): sequencing the most valuable type-strain genomes for metagenomic binning, comparative biology and taxonomic classification.</title>
        <authorList>
            <person name="Goeker M."/>
        </authorList>
    </citation>
    <scope>NUCLEOTIDE SEQUENCE [LARGE SCALE GENOMIC DNA]</scope>
    <source>
        <strain evidence="9 10">DSM 26718</strain>
    </source>
</reference>
<dbReference type="Pfam" id="PF00528">
    <property type="entry name" value="BPD_transp_1"/>
    <property type="match status" value="1"/>
</dbReference>
<name>A0A7W9SY70_9BACT</name>
<evidence type="ECO:0000256" key="7">
    <source>
        <dbReference type="RuleBase" id="RU363032"/>
    </source>
</evidence>
<feature type="transmembrane region" description="Helical" evidence="7">
    <location>
        <begin position="252"/>
        <end position="277"/>
    </location>
</feature>
<evidence type="ECO:0000313" key="9">
    <source>
        <dbReference type="EMBL" id="MBB6057540.1"/>
    </source>
</evidence>
<feature type="transmembrane region" description="Helical" evidence="7">
    <location>
        <begin position="297"/>
        <end position="318"/>
    </location>
</feature>
<evidence type="ECO:0000256" key="3">
    <source>
        <dbReference type="ARBA" id="ARBA00022475"/>
    </source>
</evidence>
<keyword evidence="3" id="KW-1003">Cell membrane</keyword>
<dbReference type="CDD" id="cd06261">
    <property type="entry name" value="TM_PBP2"/>
    <property type="match status" value="1"/>
</dbReference>
<evidence type="ECO:0000313" key="10">
    <source>
        <dbReference type="Proteomes" id="UP000532746"/>
    </source>
</evidence>
<comment type="similarity">
    <text evidence="7">Belongs to the binding-protein-dependent transport system permease family.</text>
</comment>
<evidence type="ECO:0000256" key="4">
    <source>
        <dbReference type="ARBA" id="ARBA00022692"/>
    </source>
</evidence>
<protein>
    <submittedName>
        <fullName evidence="9">Peptide/nickel transport system permease protein</fullName>
    </submittedName>
</protein>
<dbReference type="SUPFAM" id="SSF161098">
    <property type="entry name" value="MetI-like"/>
    <property type="match status" value="1"/>
</dbReference>
<feature type="domain" description="ABC transmembrane type-1" evidence="8">
    <location>
        <begin position="117"/>
        <end position="319"/>
    </location>
</feature>
<organism evidence="9 10">
    <name type="scientific">Hymenobacter luteus</name>
    <dbReference type="NCBI Taxonomy" id="1411122"/>
    <lineage>
        <taxon>Bacteria</taxon>
        <taxon>Pseudomonadati</taxon>
        <taxon>Bacteroidota</taxon>
        <taxon>Cytophagia</taxon>
        <taxon>Cytophagales</taxon>
        <taxon>Hymenobacteraceae</taxon>
        <taxon>Hymenobacter</taxon>
    </lineage>
</organism>
<sequence>MKRQRRSRRNWPRVLAFGWLTGVASAALLAPSSLLAPDLLHTNQPPFLPSHWLGTDPQGQDVARALVQGARTILLVSLPAAILTLLLGAGLGSIAGFWGNTRLRLTRSVGVAGAALVLSALLFAAPLLARGVVGGIGLLAAAALLGWVLHRTVWGRRPWALPADALVAGLIVLLDSVPLLILVLLVAAVQRPSAGGLVLLMALTCWTTPARLMRAATLQARGHTYVEAARVAGLSDWQLLRWHIWPVTWPVVLVRFPLTVSLLIGLETTLSFLGVGLPPDTPSWGRLLAGIRQSPTAWWLLVWPGVTLLLTILSLQYLSRRKM</sequence>
<feature type="transmembrane region" description="Helical" evidence="7">
    <location>
        <begin position="135"/>
        <end position="154"/>
    </location>
</feature>
<accession>A0A7W9SY70</accession>
<dbReference type="GO" id="GO:0005886">
    <property type="term" value="C:plasma membrane"/>
    <property type="evidence" value="ECO:0007669"/>
    <property type="project" value="UniProtKB-SubCell"/>
</dbReference>
<keyword evidence="5 7" id="KW-1133">Transmembrane helix</keyword>
<dbReference type="PROSITE" id="PS50928">
    <property type="entry name" value="ABC_TM1"/>
    <property type="match status" value="1"/>
</dbReference>
<gene>
    <name evidence="9" type="ORF">HNQ93_000370</name>
</gene>
<dbReference type="InterPro" id="IPR035906">
    <property type="entry name" value="MetI-like_sf"/>
</dbReference>
<evidence type="ECO:0000259" key="8">
    <source>
        <dbReference type="PROSITE" id="PS50928"/>
    </source>
</evidence>
<feature type="transmembrane region" description="Helical" evidence="7">
    <location>
        <begin position="73"/>
        <end position="97"/>
    </location>
</feature>
<dbReference type="PANTHER" id="PTHR43386">
    <property type="entry name" value="OLIGOPEPTIDE TRANSPORT SYSTEM PERMEASE PROTEIN APPC"/>
    <property type="match status" value="1"/>
</dbReference>
<evidence type="ECO:0000256" key="5">
    <source>
        <dbReference type="ARBA" id="ARBA00022989"/>
    </source>
</evidence>
<evidence type="ECO:0000256" key="1">
    <source>
        <dbReference type="ARBA" id="ARBA00004651"/>
    </source>
</evidence>
<keyword evidence="10" id="KW-1185">Reference proteome</keyword>
<dbReference type="EMBL" id="JACHGG010000001">
    <property type="protein sequence ID" value="MBB6057540.1"/>
    <property type="molecule type" value="Genomic_DNA"/>
</dbReference>
<feature type="transmembrane region" description="Helical" evidence="7">
    <location>
        <begin position="109"/>
        <end position="129"/>
    </location>
</feature>
<dbReference type="PANTHER" id="PTHR43386:SF23">
    <property type="entry name" value="ABC TRANSPORTER"/>
    <property type="match status" value="1"/>
</dbReference>
<comment type="subcellular location">
    <subcellularLocation>
        <location evidence="1 7">Cell membrane</location>
        <topology evidence="1 7">Multi-pass membrane protein</topology>
    </subcellularLocation>
</comment>
<feature type="transmembrane region" description="Helical" evidence="7">
    <location>
        <begin position="194"/>
        <end position="213"/>
    </location>
</feature>
<evidence type="ECO:0000256" key="6">
    <source>
        <dbReference type="ARBA" id="ARBA00023136"/>
    </source>
</evidence>